<dbReference type="Gene3D" id="3.30.1330.60">
    <property type="entry name" value="OmpA-like domain"/>
    <property type="match status" value="1"/>
</dbReference>
<comment type="similarity">
    <text evidence="8">Belongs to the Pal lipoprotein family.</text>
</comment>
<dbReference type="PANTHER" id="PTHR30329:SF21">
    <property type="entry name" value="LIPOPROTEIN YIAD-RELATED"/>
    <property type="match status" value="1"/>
</dbReference>
<evidence type="ECO:0000313" key="11">
    <source>
        <dbReference type="EMBL" id="RZO76676.1"/>
    </source>
</evidence>
<evidence type="ECO:0000256" key="6">
    <source>
        <dbReference type="ARBA" id="ARBA00023288"/>
    </source>
</evidence>
<dbReference type="Proteomes" id="UP000316199">
    <property type="component" value="Unassembled WGS sequence"/>
</dbReference>
<dbReference type="AlphaFoldDB" id="A0A520S2K0"/>
<dbReference type="InterPro" id="IPR006664">
    <property type="entry name" value="OMP_bac"/>
</dbReference>
<dbReference type="GO" id="GO:0009279">
    <property type="term" value="C:cell outer membrane"/>
    <property type="evidence" value="ECO:0007669"/>
    <property type="project" value="UniProtKB-SubCell"/>
</dbReference>
<name>A0A520S2K0_9GAMM</name>
<dbReference type="InterPro" id="IPR036737">
    <property type="entry name" value="OmpA-like_sf"/>
</dbReference>
<evidence type="ECO:0000256" key="1">
    <source>
        <dbReference type="ARBA" id="ARBA00022618"/>
    </source>
</evidence>
<dbReference type="NCBIfam" id="TIGR02802">
    <property type="entry name" value="Pal_lipo"/>
    <property type="match status" value="1"/>
</dbReference>
<dbReference type="HAMAP" id="MF_02204">
    <property type="entry name" value="Pal"/>
    <property type="match status" value="1"/>
</dbReference>
<dbReference type="InterPro" id="IPR006690">
    <property type="entry name" value="OMPA-like_CS"/>
</dbReference>
<dbReference type="PROSITE" id="PS01068">
    <property type="entry name" value="OMPA_1"/>
    <property type="match status" value="1"/>
</dbReference>
<dbReference type="PRINTS" id="PR01021">
    <property type="entry name" value="OMPADOMAIN"/>
</dbReference>
<dbReference type="Pfam" id="PF00691">
    <property type="entry name" value="OmpA"/>
    <property type="match status" value="1"/>
</dbReference>
<keyword evidence="6 8" id="KW-0449">Lipoprotein</keyword>
<dbReference type="GO" id="GO:0051301">
    <property type="term" value="P:cell division"/>
    <property type="evidence" value="ECO:0007669"/>
    <property type="project" value="UniProtKB-UniRule"/>
</dbReference>
<dbReference type="PANTHER" id="PTHR30329">
    <property type="entry name" value="STATOR ELEMENT OF FLAGELLAR MOTOR COMPLEX"/>
    <property type="match status" value="1"/>
</dbReference>
<feature type="domain" description="OmpA-like" evidence="10">
    <location>
        <begin position="68"/>
        <end position="180"/>
    </location>
</feature>
<organism evidence="11 12">
    <name type="scientific">OM182 bacterium</name>
    <dbReference type="NCBI Taxonomy" id="2510334"/>
    <lineage>
        <taxon>Bacteria</taxon>
        <taxon>Pseudomonadati</taxon>
        <taxon>Pseudomonadota</taxon>
        <taxon>Gammaproteobacteria</taxon>
        <taxon>OMG group</taxon>
        <taxon>OM182 clade</taxon>
    </lineage>
</organism>
<evidence type="ECO:0000256" key="2">
    <source>
        <dbReference type="ARBA" id="ARBA00022729"/>
    </source>
</evidence>
<dbReference type="SUPFAM" id="SSF103088">
    <property type="entry name" value="OmpA-like"/>
    <property type="match status" value="1"/>
</dbReference>
<proteinExistence type="inferred from homology"/>
<evidence type="ECO:0000256" key="3">
    <source>
        <dbReference type="ARBA" id="ARBA00023136"/>
    </source>
</evidence>
<comment type="subunit">
    <text evidence="8">The Tol-Pal system is composed of five core proteins: the inner membrane proteins TolA, TolQ and TolR, the periplasmic protein TolB and the outer membrane protein Pal. They form a network linking the inner and outer membranes and the peptidoglycan layer.</text>
</comment>
<keyword evidence="1 8" id="KW-0132">Cell division</keyword>
<keyword evidence="4 8" id="KW-0564">Palmitate</keyword>
<evidence type="ECO:0000256" key="5">
    <source>
        <dbReference type="ARBA" id="ARBA00023237"/>
    </source>
</evidence>
<evidence type="ECO:0000256" key="7">
    <source>
        <dbReference type="ARBA" id="ARBA00023306"/>
    </source>
</evidence>
<evidence type="ECO:0000256" key="4">
    <source>
        <dbReference type="ARBA" id="ARBA00023139"/>
    </source>
</evidence>
<dbReference type="InterPro" id="IPR039001">
    <property type="entry name" value="Pal"/>
</dbReference>
<reference evidence="11 12" key="1">
    <citation type="submission" date="2019-02" db="EMBL/GenBank/DDBJ databases">
        <title>Prokaryotic population dynamics and viral predation in marine succession experiment using metagenomics: the confinement effect.</title>
        <authorList>
            <person name="Haro-Moreno J.M."/>
            <person name="Rodriguez-Valera F."/>
            <person name="Lopez-Perez M."/>
        </authorList>
    </citation>
    <scope>NUCLEOTIDE SEQUENCE [LARGE SCALE GENOMIC DNA]</scope>
    <source>
        <strain evidence="11">MED-G157</strain>
    </source>
</reference>
<dbReference type="InterPro" id="IPR050330">
    <property type="entry name" value="Bact_OuterMem_StrucFunc"/>
</dbReference>
<keyword evidence="2 8" id="KW-0732">Signal</keyword>
<keyword evidence="3 8" id="KW-0472">Membrane</keyword>
<comment type="caution">
    <text evidence="11">The sequence shown here is derived from an EMBL/GenBank/DDBJ whole genome shotgun (WGS) entry which is preliminary data.</text>
</comment>
<dbReference type="PROSITE" id="PS51123">
    <property type="entry name" value="OMPA_2"/>
    <property type="match status" value="1"/>
</dbReference>
<dbReference type="InterPro" id="IPR014169">
    <property type="entry name" value="Pal_lipo_C"/>
</dbReference>
<dbReference type="CDD" id="cd07185">
    <property type="entry name" value="OmpA_C-like"/>
    <property type="match status" value="1"/>
</dbReference>
<accession>A0A520S2K0</accession>
<evidence type="ECO:0000256" key="8">
    <source>
        <dbReference type="HAMAP-Rule" id="MF_02204"/>
    </source>
</evidence>
<dbReference type="InterPro" id="IPR006665">
    <property type="entry name" value="OmpA-like"/>
</dbReference>
<feature type="signal peptide" evidence="9">
    <location>
        <begin position="1"/>
        <end position="25"/>
    </location>
</feature>
<comment type="function">
    <text evidence="8">Part of the Tol-Pal system, which plays a role in outer membrane invagination during cell division and is important for maintaining outer membrane integrity.</text>
</comment>
<keyword evidence="5 8" id="KW-0998">Cell outer membrane</keyword>
<protein>
    <recommendedName>
        <fullName evidence="8">Peptidoglycan-associated lipoprotein</fullName>
        <shortName evidence="8">PAL</shortName>
    </recommendedName>
</protein>
<dbReference type="EMBL" id="SHAG01000009">
    <property type="protein sequence ID" value="RZO76676.1"/>
    <property type="molecule type" value="Genomic_DNA"/>
</dbReference>
<evidence type="ECO:0000256" key="9">
    <source>
        <dbReference type="SAM" id="SignalP"/>
    </source>
</evidence>
<gene>
    <name evidence="8 11" type="primary">pal</name>
    <name evidence="11" type="ORF">EVA68_03805</name>
</gene>
<evidence type="ECO:0000313" key="12">
    <source>
        <dbReference type="Proteomes" id="UP000316199"/>
    </source>
</evidence>
<dbReference type="PROSITE" id="PS51257">
    <property type="entry name" value="PROKAR_LIPOPROTEIN"/>
    <property type="match status" value="1"/>
</dbReference>
<keyword evidence="7 8" id="KW-0131">Cell cycle</keyword>
<comment type="subcellular location">
    <subcellularLocation>
        <location evidence="8">Cell outer membrane</location>
        <topology evidence="8">Lipid-anchor</topology>
    </subcellularLocation>
</comment>
<feature type="chain" id="PRO_5021860000" description="Peptidoglycan-associated lipoprotein" evidence="9">
    <location>
        <begin position="26"/>
        <end position="180"/>
    </location>
</feature>
<evidence type="ECO:0000259" key="10">
    <source>
        <dbReference type="PROSITE" id="PS51123"/>
    </source>
</evidence>
<sequence>MGTLRKLGWLTVGLMSIILAGCASNEPADSGSDAAVSEVTTATPVQVKEEAKPKPSIRGAKLVIPTESGNEILQGRFFFAFDQAIVKRAGHKELNKHAAAMKGNPSLRARLEGHADERGTREYNLALGERRANSVRAYLVAQGVSSSQIEVISYGEEKPYATGSTEMSWTYNRRVEIIYR</sequence>